<dbReference type="InterPro" id="IPR001046">
    <property type="entry name" value="NRAMP_fam"/>
</dbReference>
<dbReference type="PANTHER" id="PTHR11706">
    <property type="entry name" value="SOLUTE CARRIER PROTEIN FAMILY 11 MEMBER"/>
    <property type="match status" value="1"/>
</dbReference>
<evidence type="ECO:0008006" key="9">
    <source>
        <dbReference type="Google" id="ProtNLM"/>
    </source>
</evidence>
<dbReference type="Pfam" id="PF01566">
    <property type="entry name" value="Nramp"/>
    <property type="match status" value="2"/>
</dbReference>
<keyword evidence="4 7" id="KW-0812">Transmembrane</keyword>
<evidence type="ECO:0000256" key="4">
    <source>
        <dbReference type="ARBA" id="ARBA00022692"/>
    </source>
</evidence>
<evidence type="ECO:0000256" key="6">
    <source>
        <dbReference type="ARBA" id="ARBA00023136"/>
    </source>
</evidence>
<evidence type="ECO:0000256" key="1">
    <source>
        <dbReference type="ARBA" id="ARBA00004141"/>
    </source>
</evidence>
<evidence type="ECO:0000256" key="3">
    <source>
        <dbReference type="ARBA" id="ARBA00022448"/>
    </source>
</evidence>
<protein>
    <recommendedName>
        <fullName evidence="9">Natural resistance-associated macrophage protein</fullName>
    </recommendedName>
</protein>
<dbReference type="EMBL" id="OA567546">
    <property type="protein sequence ID" value="CAD7200510.1"/>
    <property type="molecule type" value="Genomic_DNA"/>
</dbReference>
<name>A0A7R8VKZ1_TIMDO</name>
<dbReference type="PRINTS" id="PR00447">
    <property type="entry name" value="NATRESASSCMP"/>
</dbReference>
<comment type="subcellular location">
    <subcellularLocation>
        <location evidence="1">Membrane</location>
        <topology evidence="1">Multi-pass membrane protein</topology>
    </subcellularLocation>
</comment>
<sequence length="194" mass="21310">MSQTKQQHLQSALAYVVAAPDQGQVMKGMFFPWCENCDSTALLQAVGIIGAVIMPHNLYLHSALVKKNDELVNVDIYNGGVFLGCAFGTAAMYIWAVGILAAGQSSTMTGTYSGQFVMEGFLNLQWSRWKRVLFTRTIAITPTFFIAYYSEIEKLTGMNDILNAVMSLQLPFALIPTIAFTSSPQIMGEFKNGL</sequence>
<feature type="transmembrane region" description="Helical" evidence="7">
    <location>
        <begin position="132"/>
        <end position="149"/>
    </location>
</feature>
<comment type="similarity">
    <text evidence="2">Belongs to the NRAMP family.</text>
</comment>
<evidence type="ECO:0000313" key="8">
    <source>
        <dbReference type="EMBL" id="CAD7200510.1"/>
    </source>
</evidence>
<dbReference type="GO" id="GO:0005381">
    <property type="term" value="F:iron ion transmembrane transporter activity"/>
    <property type="evidence" value="ECO:0007669"/>
    <property type="project" value="TreeGrafter"/>
</dbReference>
<dbReference type="AlphaFoldDB" id="A0A7R8VKZ1"/>
<evidence type="ECO:0000256" key="7">
    <source>
        <dbReference type="SAM" id="Phobius"/>
    </source>
</evidence>
<organism evidence="8">
    <name type="scientific">Timema douglasi</name>
    <name type="common">Walking stick</name>
    <dbReference type="NCBI Taxonomy" id="61478"/>
    <lineage>
        <taxon>Eukaryota</taxon>
        <taxon>Metazoa</taxon>
        <taxon>Ecdysozoa</taxon>
        <taxon>Arthropoda</taxon>
        <taxon>Hexapoda</taxon>
        <taxon>Insecta</taxon>
        <taxon>Pterygota</taxon>
        <taxon>Neoptera</taxon>
        <taxon>Polyneoptera</taxon>
        <taxon>Phasmatodea</taxon>
        <taxon>Timematodea</taxon>
        <taxon>Timematoidea</taxon>
        <taxon>Timematidae</taxon>
        <taxon>Timema</taxon>
    </lineage>
</organism>
<evidence type="ECO:0000256" key="2">
    <source>
        <dbReference type="ARBA" id="ARBA00006670"/>
    </source>
</evidence>
<evidence type="ECO:0000256" key="5">
    <source>
        <dbReference type="ARBA" id="ARBA00022989"/>
    </source>
</evidence>
<keyword evidence="3" id="KW-0813">Transport</keyword>
<feature type="transmembrane region" description="Helical" evidence="7">
    <location>
        <begin position="80"/>
        <end position="102"/>
    </location>
</feature>
<dbReference type="GO" id="GO:0015086">
    <property type="term" value="F:cadmium ion transmembrane transporter activity"/>
    <property type="evidence" value="ECO:0007669"/>
    <property type="project" value="TreeGrafter"/>
</dbReference>
<reference evidence="8" key="1">
    <citation type="submission" date="2020-11" db="EMBL/GenBank/DDBJ databases">
        <authorList>
            <person name="Tran Van P."/>
        </authorList>
    </citation>
    <scope>NUCLEOTIDE SEQUENCE</scope>
</reference>
<dbReference type="GO" id="GO:0005886">
    <property type="term" value="C:plasma membrane"/>
    <property type="evidence" value="ECO:0007669"/>
    <property type="project" value="TreeGrafter"/>
</dbReference>
<accession>A0A7R8VKZ1</accession>
<proteinExistence type="inferred from homology"/>
<dbReference type="GO" id="GO:0005384">
    <property type="term" value="F:manganese ion transmembrane transporter activity"/>
    <property type="evidence" value="ECO:0007669"/>
    <property type="project" value="TreeGrafter"/>
</dbReference>
<keyword evidence="5 7" id="KW-1133">Transmembrane helix</keyword>
<feature type="transmembrane region" description="Helical" evidence="7">
    <location>
        <begin position="161"/>
        <end position="181"/>
    </location>
</feature>
<feature type="transmembrane region" description="Helical" evidence="7">
    <location>
        <begin position="41"/>
        <end position="60"/>
    </location>
</feature>
<dbReference type="GO" id="GO:0010008">
    <property type="term" value="C:endosome membrane"/>
    <property type="evidence" value="ECO:0007669"/>
    <property type="project" value="TreeGrafter"/>
</dbReference>
<keyword evidence="6 7" id="KW-0472">Membrane</keyword>
<gene>
    <name evidence="8" type="ORF">TDIB3V08_LOCUS6724</name>
</gene>
<dbReference type="PANTHER" id="PTHR11706:SF33">
    <property type="entry name" value="NATURAL RESISTANCE-ASSOCIATED MACROPHAGE PROTEIN 2"/>
    <property type="match status" value="1"/>
</dbReference>